<protein>
    <submittedName>
        <fullName evidence="5">Uncharacterized protein</fullName>
    </submittedName>
</protein>
<dbReference type="PROSITE" id="PS50294">
    <property type="entry name" value="WD_REPEATS_REGION"/>
    <property type="match status" value="1"/>
</dbReference>
<dbReference type="AlphaFoldDB" id="A0A2D0NBU9"/>
<feature type="transmembrane region" description="Helical" evidence="4">
    <location>
        <begin position="88"/>
        <end position="107"/>
    </location>
</feature>
<organism evidence="5 6">
    <name type="scientific">Flavilitoribacter nigricans (strain ATCC 23147 / DSM 23189 / NBRC 102662 / NCIMB 1420 / SS-2)</name>
    <name type="common">Lewinella nigricans</name>
    <dbReference type="NCBI Taxonomy" id="1122177"/>
    <lineage>
        <taxon>Bacteria</taxon>
        <taxon>Pseudomonadati</taxon>
        <taxon>Bacteroidota</taxon>
        <taxon>Saprospiria</taxon>
        <taxon>Saprospirales</taxon>
        <taxon>Lewinellaceae</taxon>
        <taxon>Flavilitoribacter</taxon>
    </lineage>
</organism>
<comment type="caution">
    <text evidence="5">The sequence shown here is derived from an EMBL/GenBank/DDBJ whole genome shotgun (WGS) entry which is preliminary data.</text>
</comment>
<evidence type="ECO:0000313" key="5">
    <source>
        <dbReference type="EMBL" id="PHN05856.1"/>
    </source>
</evidence>
<keyword evidence="4" id="KW-1133">Transmembrane helix</keyword>
<keyword evidence="4" id="KW-0472">Membrane</keyword>
<dbReference type="InterPro" id="IPR036322">
    <property type="entry name" value="WD40_repeat_dom_sf"/>
</dbReference>
<dbReference type="PANTHER" id="PTHR44019:SF8">
    <property type="entry name" value="POC1 CENTRIOLAR PROTEIN HOMOLOG"/>
    <property type="match status" value="1"/>
</dbReference>
<dbReference type="Gene3D" id="2.130.10.10">
    <property type="entry name" value="YVTN repeat-like/Quinoprotein amine dehydrogenase"/>
    <property type="match status" value="2"/>
</dbReference>
<dbReference type="SMART" id="SM00320">
    <property type="entry name" value="WD40"/>
    <property type="match status" value="4"/>
</dbReference>
<name>A0A2D0NBU9_FLAN2</name>
<dbReference type="InterPro" id="IPR050505">
    <property type="entry name" value="WDR55/POC1"/>
</dbReference>
<dbReference type="Pfam" id="PF00400">
    <property type="entry name" value="WD40"/>
    <property type="match status" value="2"/>
</dbReference>
<keyword evidence="6" id="KW-1185">Reference proteome</keyword>
<feature type="repeat" description="WD" evidence="3">
    <location>
        <begin position="475"/>
        <end position="516"/>
    </location>
</feature>
<keyword evidence="1 3" id="KW-0853">WD repeat</keyword>
<reference evidence="5 6" key="1">
    <citation type="submission" date="2017-10" db="EMBL/GenBank/DDBJ databases">
        <title>The draft genome sequence of Lewinella nigricans NBRC 102662.</title>
        <authorList>
            <person name="Wang K."/>
        </authorList>
    </citation>
    <scope>NUCLEOTIDE SEQUENCE [LARGE SCALE GENOMIC DNA]</scope>
    <source>
        <strain evidence="5 6">NBRC 102662</strain>
    </source>
</reference>
<proteinExistence type="predicted"/>
<dbReference type="EMBL" id="PDUD01000020">
    <property type="protein sequence ID" value="PHN05856.1"/>
    <property type="molecule type" value="Genomic_DNA"/>
</dbReference>
<gene>
    <name evidence="5" type="ORF">CRP01_15410</name>
</gene>
<evidence type="ECO:0000256" key="1">
    <source>
        <dbReference type="ARBA" id="ARBA00022574"/>
    </source>
</evidence>
<dbReference type="Proteomes" id="UP000223913">
    <property type="component" value="Unassembled WGS sequence"/>
</dbReference>
<dbReference type="InterPro" id="IPR001680">
    <property type="entry name" value="WD40_rpt"/>
</dbReference>
<evidence type="ECO:0000256" key="2">
    <source>
        <dbReference type="ARBA" id="ARBA00022737"/>
    </source>
</evidence>
<accession>A0A2D0NBU9</accession>
<feature type="repeat" description="WD" evidence="3">
    <location>
        <begin position="434"/>
        <end position="468"/>
    </location>
</feature>
<evidence type="ECO:0000256" key="4">
    <source>
        <dbReference type="SAM" id="Phobius"/>
    </source>
</evidence>
<evidence type="ECO:0000256" key="3">
    <source>
        <dbReference type="PROSITE-ProRule" id="PRU00221"/>
    </source>
</evidence>
<dbReference type="InterPro" id="IPR015943">
    <property type="entry name" value="WD40/YVTN_repeat-like_dom_sf"/>
</dbReference>
<dbReference type="SUPFAM" id="SSF50978">
    <property type="entry name" value="WD40 repeat-like"/>
    <property type="match status" value="1"/>
</dbReference>
<keyword evidence="2" id="KW-0677">Repeat</keyword>
<dbReference type="RefSeq" id="WP_099150946.1">
    <property type="nucleotide sequence ID" value="NZ_PDUD01000020.1"/>
</dbReference>
<sequence length="529" mass="60538">MRYELSHDSLARQILDRVSGEAKARRQAELLVARAHKRYLDKKILLNQEDLDEIRPHEKAINFSPGEQQLIRESKAALARAARRKRQIVIGVISILSVFLLIALWQWQRSVASTRALKAKVSYENGWVTQAFRHAQSAQNILVVDQDTRGTIREVLQDIYQSGLQYDLLHDQPIKGLDINPQEEYILSITAGTNAYVWDFQGKLRYLIEHPESPRKARFLPWGGSRELLTIAGNTAYLWNGGGGQEWRYEMSGPILDFDFSIPNKTILLQTENDFILLDERGKAWNFALPPAPLIRASISPNGNELLLVWPDSVSSLPLSFAELGKPKKRFTIPGPVRDAQYIASDQIQMQVLVGFPDSTHLVFDISGKVDTFSFYKYLNQELARFPPVERFAFSAPGSTSPITLFQTDSVSIRFWSAYRKTKDGQRAGIIDFYTRYDLAILNTTFSPSGRYLLTASADGRVDIWEIEGAVKERYRRFRAQIRLAQFARDDAYLITSAGDRTVKVWRLNELKDRNAEEVIEFYEERLAR</sequence>
<evidence type="ECO:0000313" key="6">
    <source>
        <dbReference type="Proteomes" id="UP000223913"/>
    </source>
</evidence>
<dbReference type="PANTHER" id="PTHR44019">
    <property type="entry name" value="WD REPEAT-CONTAINING PROTEIN 55"/>
    <property type="match status" value="1"/>
</dbReference>
<dbReference type="OrthoDB" id="1521479at2"/>
<keyword evidence="4" id="KW-0812">Transmembrane</keyword>
<dbReference type="PROSITE" id="PS50082">
    <property type="entry name" value="WD_REPEATS_2"/>
    <property type="match status" value="2"/>
</dbReference>